<evidence type="ECO:0000313" key="4">
    <source>
        <dbReference type="EMBL" id="MFC5891789.1"/>
    </source>
</evidence>
<name>A0ABW1FFU2_9ACTN</name>
<dbReference type="InterPro" id="IPR002934">
    <property type="entry name" value="Polymerase_NTP_transf_dom"/>
</dbReference>
<comment type="caution">
    <text evidence="4">The sequence shown here is derived from an EMBL/GenBank/DDBJ whole genome shotgun (WGS) entry which is preliminary data.</text>
</comment>
<dbReference type="Pfam" id="PF13427">
    <property type="entry name" value="AadA_C"/>
    <property type="match status" value="1"/>
</dbReference>
<keyword evidence="4" id="KW-0548">Nucleotidyltransferase</keyword>
<sequence>MDADVPDSVVRVVPDLLGEILPAVGERLVGIYLYGSAVSGSFDEGVSDVDLMVATDSALSDVVVDALASAHERFWAVHPDFLDRIDIVYAPTVTLSGTVGMADDLPPLLTVSPGSPLHATQATQEWVLNRRLVFETGVTLAGAPARSVVAPVSLDEVRDAVARKLYSLREWAPSVRHRGGHAYVVLTTCRALLTLTTGRQVSKAEAAEWVRCRQPQFRLLIDSALEWRQAQAVRDETPLPESLVSQIVDLLDLACASVEEECRGLPSGC</sequence>
<protein>
    <submittedName>
        <fullName evidence="4">Aminoglycoside adenylyltransferase domain-containing protein</fullName>
    </submittedName>
</protein>
<accession>A0ABW1FFU2</accession>
<feature type="domain" description="Adenylyltransferase AadA C-terminal" evidence="3">
    <location>
        <begin position="148"/>
        <end position="238"/>
    </location>
</feature>
<dbReference type="InterPro" id="IPR043519">
    <property type="entry name" value="NT_sf"/>
</dbReference>
<keyword evidence="5" id="KW-1185">Reference proteome</keyword>
<gene>
    <name evidence="4" type="ORF">ACFP3M_03005</name>
</gene>
<feature type="domain" description="Polymerase nucleotidyl transferase" evidence="2">
    <location>
        <begin position="24"/>
        <end position="61"/>
    </location>
</feature>
<keyword evidence="1" id="KW-0808">Transferase</keyword>
<proteinExistence type="predicted"/>
<dbReference type="InterPro" id="IPR025184">
    <property type="entry name" value="AadA_C"/>
</dbReference>
<dbReference type="Proteomes" id="UP001596241">
    <property type="component" value="Unassembled WGS sequence"/>
</dbReference>
<organism evidence="4 5">
    <name type="scientific">Streptomyces ramulosus</name>
    <dbReference type="NCBI Taxonomy" id="47762"/>
    <lineage>
        <taxon>Bacteria</taxon>
        <taxon>Bacillati</taxon>
        <taxon>Actinomycetota</taxon>
        <taxon>Actinomycetes</taxon>
        <taxon>Kitasatosporales</taxon>
        <taxon>Streptomycetaceae</taxon>
        <taxon>Streptomyces</taxon>
    </lineage>
</organism>
<dbReference type="Pfam" id="PF01909">
    <property type="entry name" value="NTP_transf_2"/>
    <property type="match status" value="1"/>
</dbReference>
<reference evidence="5" key="1">
    <citation type="journal article" date="2019" name="Int. J. Syst. Evol. Microbiol.">
        <title>The Global Catalogue of Microorganisms (GCM) 10K type strain sequencing project: providing services to taxonomists for standard genome sequencing and annotation.</title>
        <authorList>
            <consortium name="The Broad Institute Genomics Platform"/>
            <consortium name="The Broad Institute Genome Sequencing Center for Infectious Disease"/>
            <person name="Wu L."/>
            <person name="Ma J."/>
        </authorList>
    </citation>
    <scope>NUCLEOTIDE SEQUENCE [LARGE SCALE GENOMIC DNA]</scope>
    <source>
        <strain evidence="5">CGMCC 1.15809</strain>
    </source>
</reference>
<dbReference type="RefSeq" id="WP_386458530.1">
    <property type="nucleotide sequence ID" value="NZ_JBHSPW010000001.1"/>
</dbReference>
<evidence type="ECO:0000256" key="1">
    <source>
        <dbReference type="ARBA" id="ARBA00022679"/>
    </source>
</evidence>
<dbReference type="EMBL" id="JBHSPW010000001">
    <property type="protein sequence ID" value="MFC5891789.1"/>
    <property type="molecule type" value="Genomic_DNA"/>
</dbReference>
<dbReference type="SUPFAM" id="SSF81301">
    <property type="entry name" value="Nucleotidyltransferase"/>
    <property type="match status" value="1"/>
</dbReference>
<evidence type="ECO:0000259" key="2">
    <source>
        <dbReference type="Pfam" id="PF01909"/>
    </source>
</evidence>
<dbReference type="CDD" id="cd05403">
    <property type="entry name" value="NT_KNTase_like"/>
    <property type="match status" value="1"/>
</dbReference>
<dbReference type="GO" id="GO:0016779">
    <property type="term" value="F:nucleotidyltransferase activity"/>
    <property type="evidence" value="ECO:0007669"/>
    <property type="project" value="UniProtKB-KW"/>
</dbReference>
<evidence type="ECO:0000313" key="5">
    <source>
        <dbReference type="Proteomes" id="UP001596241"/>
    </source>
</evidence>
<evidence type="ECO:0000259" key="3">
    <source>
        <dbReference type="Pfam" id="PF13427"/>
    </source>
</evidence>